<comment type="caution">
    <text evidence="2">The sequence shown here is derived from an EMBL/GenBank/DDBJ whole genome shotgun (WGS) entry which is preliminary data.</text>
</comment>
<feature type="compositionally biased region" description="Polar residues" evidence="1">
    <location>
        <begin position="78"/>
        <end position="89"/>
    </location>
</feature>
<gene>
    <name evidence="2" type="ORF">N8I77_006437</name>
</gene>
<proteinExistence type="predicted"/>
<sequence>MAPPKSDDLPKAVDFDQIMNKVNLSTSKHTAILGRLGRNSKPRASSAASSKPEDNGSDKPKFSFSSLANKPSPHPSLKKSQQQRKTYSQPRGRDNDDDGFEVPENSGIGHVPAGKEAADDARAAETRDLKGKLLGKRALEQREEARKKRARAKEDSSDEEEGRSAAVGKGRKKKGRRGGGD</sequence>
<reference evidence="2" key="1">
    <citation type="submission" date="2023-06" db="EMBL/GenBank/DDBJ databases">
        <authorList>
            <person name="Noh H."/>
        </authorList>
    </citation>
    <scope>NUCLEOTIDE SEQUENCE</scope>
    <source>
        <strain evidence="2">DUCC20226</strain>
    </source>
</reference>
<dbReference type="EMBL" id="JAUJFL010000003">
    <property type="protein sequence ID" value="KAK2607786.1"/>
    <property type="molecule type" value="Genomic_DNA"/>
</dbReference>
<feature type="compositionally biased region" description="Basic residues" evidence="1">
    <location>
        <begin position="169"/>
        <end position="181"/>
    </location>
</feature>
<evidence type="ECO:0000256" key="1">
    <source>
        <dbReference type="SAM" id="MobiDB-lite"/>
    </source>
</evidence>
<accession>A0AAD9SGQ2</accession>
<feature type="compositionally biased region" description="Basic and acidic residues" evidence="1">
    <location>
        <begin position="116"/>
        <end position="146"/>
    </location>
</feature>
<feature type="compositionally biased region" description="Basic and acidic residues" evidence="1">
    <location>
        <begin position="51"/>
        <end position="61"/>
    </location>
</feature>
<organism evidence="2 3">
    <name type="scientific">Phomopsis amygdali</name>
    <name type="common">Fusicoccum amygdali</name>
    <dbReference type="NCBI Taxonomy" id="1214568"/>
    <lineage>
        <taxon>Eukaryota</taxon>
        <taxon>Fungi</taxon>
        <taxon>Dikarya</taxon>
        <taxon>Ascomycota</taxon>
        <taxon>Pezizomycotina</taxon>
        <taxon>Sordariomycetes</taxon>
        <taxon>Sordariomycetidae</taxon>
        <taxon>Diaporthales</taxon>
        <taxon>Diaporthaceae</taxon>
        <taxon>Diaporthe</taxon>
    </lineage>
</organism>
<keyword evidence="3" id="KW-1185">Reference proteome</keyword>
<protein>
    <submittedName>
        <fullName evidence="2">Uncharacterized protein</fullName>
    </submittedName>
</protein>
<evidence type="ECO:0000313" key="3">
    <source>
        <dbReference type="Proteomes" id="UP001265746"/>
    </source>
</evidence>
<name>A0AAD9SGQ2_PHOAM</name>
<dbReference type="Proteomes" id="UP001265746">
    <property type="component" value="Unassembled WGS sequence"/>
</dbReference>
<evidence type="ECO:0000313" key="2">
    <source>
        <dbReference type="EMBL" id="KAK2607786.1"/>
    </source>
</evidence>
<dbReference type="AlphaFoldDB" id="A0AAD9SGQ2"/>
<feature type="region of interest" description="Disordered" evidence="1">
    <location>
        <begin position="21"/>
        <end position="181"/>
    </location>
</feature>